<evidence type="ECO:0000256" key="1">
    <source>
        <dbReference type="SAM" id="MobiDB-lite"/>
    </source>
</evidence>
<sequence length="1093" mass="120815">MANDSISSLDPLLLPSSPLGARSTTRQSSVKPRTRNAPLSSPAKSFIVDTGEAGEASPWRIKVTVQAEPRDPTPASNGSPAKRRATRRTTKVPLKLAKSEAVKNKDTSETEYTKPQRKRKGTPIRRRTTRSQPAQDEPATEEDRDDASLMPPPAEIPTSSATKARRRRSLLEMPTQRGKRLSQAREDLDVALQEAVGYELDEDRGADDHDMPGDMTLAGEEDFTMVSVETLQSMKADTSALNHRGGEGDLSALSVSYLPSSPPKRDVVVDEVQYPDIEHQADDIRKTPARMSYDAMSWKPTGPQRPVQSLAETADPGSQSNEWRRAEETMSRHMEVPEQYSAMAEEQDAMAGAVERLERPAEDYQDELPPSAEEEDIWQEEASRSLEEGLSEVNSFHQRPSRSKRQVQPTEAVQLQQQVPAASTTPALEDLFTGQVLRPPRAKIPRTWRRTSGADFAYSDSPAHMPPEEPELEVQKHRRDASTDGGSRASSGMLTPTSTDDEQAEQEGGPSEERDDSDISLTRPDGEGTMMGPGMHEVEVEDEDEDDDDVSHEQQHEPDQDARSSSDREDIASPFSEASSSGVPSPDGEDTGMFWQSNPSAVYQRRAERPRPGVRKKAEAVNLSELLQRRREEARVFLQPTPQVLDMPGSKISSCGRVKSLPSDAGRSLAVSSPLKKSLLRSSKMGGGPGGRPESESTRPTAMDVDAEFENASGEIVLDETIEESWQSKASDQRQLLHEMNARRSTTTGSSGYFAGDDNDDTVEEEREQSHHDQAVWSHDEMRHEGSYAKSQDLSVSPTRTFEPSESYEERLNIESPQKIRVKFGDSANSSLLAPRREYAPLFGSQGAQASGSSKEHLRQEQQQHSPPAVTLVSKRHTFATEHSTGILSRLSTNFWSAVVRPTGPTEIMPSLKATDTIMPQSAASTNHQITSKQQAVPQLRAQLRSRYGVLPSTHPWTMTHMRTLHRMLNSLTSGKSDSIIPTYSPIPRNLQVFVNRTQTSVTGHKYLFSASHARVVDAFMQVLVDAKLVKAMRYGEVEELGDKTARSYRGEILGRHGDDLVWGPKIGVEKGEIRVEFLVKALGDVVRANEGC</sequence>
<evidence type="ECO:0000313" key="2">
    <source>
        <dbReference type="EMBL" id="KAK3670265.1"/>
    </source>
</evidence>
<feature type="region of interest" description="Disordered" evidence="1">
    <location>
        <begin position="294"/>
        <end position="332"/>
    </location>
</feature>
<proteinExistence type="predicted"/>
<dbReference type="Proteomes" id="UP001274830">
    <property type="component" value="Unassembled WGS sequence"/>
</dbReference>
<feature type="compositionally biased region" description="Polar residues" evidence="1">
    <location>
        <begin position="406"/>
        <end position="426"/>
    </location>
</feature>
<comment type="caution">
    <text evidence="2">The sequence shown here is derived from an EMBL/GenBank/DDBJ whole genome shotgun (WGS) entry which is preliminary data.</text>
</comment>
<feature type="region of interest" description="Disordered" evidence="1">
    <location>
        <begin position="1"/>
        <end position="186"/>
    </location>
</feature>
<name>A0AAE0TNV9_9PEZI</name>
<protein>
    <submittedName>
        <fullName evidence="2">Uncharacterized protein</fullName>
    </submittedName>
</protein>
<evidence type="ECO:0000313" key="3">
    <source>
        <dbReference type="Proteomes" id="UP001274830"/>
    </source>
</evidence>
<accession>A0AAE0TNV9</accession>
<feature type="region of interest" description="Disordered" evidence="1">
    <location>
        <begin position="743"/>
        <end position="810"/>
    </location>
</feature>
<feature type="compositionally biased region" description="Basic residues" evidence="1">
    <location>
        <begin position="440"/>
        <end position="449"/>
    </location>
</feature>
<reference evidence="2" key="1">
    <citation type="submission" date="2023-07" db="EMBL/GenBank/DDBJ databases">
        <title>Black Yeasts Isolated from many extreme environments.</title>
        <authorList>
            <person name="Coleine C."/>
            <person name="Stajich J.E."/>
            <person name="Selbmann L."/>
        </authorList>
    </citation>
    <scope>NUCLEOTIDE SEQUENCE</scope>
    <source>
        <strain evidence="2">CCFEE 5485</strain>
    </source>
</reference>
<feature type="compositionally biased region" description="Basic and acidic residues" evidence="1">
    <location>
        <begin position="551"/>
        <end position="571"/>
    </location>
</feature>
<keyword evidence="3" id="KW-1185">Reference proteome</keyword>
<feature type="region of interest" description="Disordered" evidence="1">
    <location>
        <begin position="844"/>
        <end position="868"/>
    </location>
</feature>
<feature type="compositionally biased region" description="Basic and acidic residues" evidence="1">
    <location>
        <begin position="768"/>
        <end position="787"/>
    </location>
</feature>
<feature type="compositionally biased region" description="Polar residues" evidence="1">
    <location>
        <begin position="484"/>
        <end position="498"/>
    </location>
</feature>
<dbReference type="EMBL" id="JAUTXT010000059">
    <property type="protein sequence ID" value="KAK3670265.1"/>
    <property type="molecule type" value="Genomic_DNA"/>
</dbReference>
<feature type="compositionally biased region" description="Low complexity" evidence="1">
    <location>
        <begin position="1"/>
        <end position="19"/>
    </location>
</feature>
<feature type="compositionally biased region" description="Low complexity" evidence="1">
    <location>
        <begin position="672"/>
        <end position="684"/>
    </location>
</feature>
<feature type="compositionally biased region" description="Basic and acidic residues" evidence="1">
    <location>
        <begin position="322"/>
        <end position="332"/>
    </location>
</feature>
<feature type="region of interest" description="Disordered" evidence="1">
    <location>
        <begin position="643"/>
        <end position="705"/>
    </location>
</feature>
<feature type="region of interest" description="Disordered" evidence="1">
    <location>
        <begin position="716"/>
        <end position="735"/>
    </location>
</feature>
<gene>
    <name evidence="2" type="ORF">LTR78_009819</name>
</gene>
<feature type="compositionally biased region" description="Polar residues" evidence="1">
    <location>
        <begin position="306"/>
        <end position="321"/>
    </location>
</feature>
<feature type="compositionally biased region" description="Polar residues" evidence="1">
    <location>
        <begin position="22"/>
        <end position="43"/>
    </location>
</feature>
<feature type="compositionally biased region" description="Basic residues" evidence="1">
    <location>
        <begin position="81"/>
        <end position="90"/>
    </location>
</feature>
<feature type="compositionally biased region" description="Basic and acidic residues" evidence="1">
    <location>
        <begin position="605"/>
        <end position="619"/>
    </location>
</feature>
<organism evidence="2 3">
    <name type="scientific">Recurvomyces mirabilis</name>
    <dbReference type="NCBI Taxonomy" id="574656"/>
    <lineage>
        <taxon>Eukaryota</taxon>
        <taxon>Fungi</taxon>
        <taxon>Dikarya</taxon>
        <taxon>Ascomycota</taxon>
        <taxon>Pezizomycotina</taxon>
        <taxon>Dothideomycetes</taxon>
        <taxon>Dothideomycetidae</taxon>
        <taxon>Mycosphaerellales</taxon>
        <taxon>Teratosphaeriaceae</taxon>
        <taxon>Recurvomyces</taxon>
    </lineage>
</organism>
<feature type="region of interest" description="Disordered" evidence="1">
    <location>
        <begin position="359"/>
        <end position="620"/>
    </location>
</feature>
<feature type="compositionally biased region" description="Basic and acidic residues" evidence="1">
    <location>
        <begin position="97"/>
        <end position="114"/>
    </location>
</feature>
<feature type="compositionally biased region" description="Low complexity" evidence="1">
    <location>
        <begin position="844"/>
        <end position="853"/>
    </location>
</feature>
<feature type="compositionally biased region" description="Basic residues" evidence="1">
    <location>
        <begin position="115"/>
        <end position="129"/>
    </location>
</feature>
<dbReference type="AlphaFoldDB" id="A0AAE0TNV9"/>
<feature type="compositionally biased region" description="Acidic residues" evidence="1">
    <location>
        <begin position="757"/>
        <end position="767"/>
    </location>
</feature>
<feature type="compositionally biased region" description="Acidic residues" evidence="1">
    <location>
        <begin position="539"/>
        <end position="550"/>
    </location>
</feature>
<feature type="compositionally biased region" description="Polar residues" evidence="1">
    <location>
        <begin position="789"/>
        <end position="804"/>
    </location>
</feature>